<dbReference type="SUPFAM" id="SSF53756">
    <property type="entry name" value="UDP-Glycosyltransferase/glycogen phosphorylase"/>
    <property type="match status" value="1"/>
</dbReference>
<feature type="binding site" evidence="7">
    <location>
        <position position="279"/>
    </location>
    <ligand>
        <name>UDP-N-acetyl-alpha-D-glucosamine</name>
        <dbReference type="ChEBI" id="CHEBI:57705"/>
    </ligand>
</feature>
<dbReference type="Proteomes" id="UP000565724">
    <property type="component" value="Unassembled WGS sequence"/>
</dbReference>
<feature type="binding site" evidence="7">
    <location>
        <position position="348"/>
    </location>
    <ligand>
        <name>Mg(2+)</name>
        <dbReference type="ChEBI" id="CHEBI:18420"/>
    </ligand>
</feature>
<dbReference type="InterPro" id="IPR017814">
    <property type="entry name" value="Mycothiol_biosynthesis_MshA"/>
</dbReference>
<evidence type="ECO:0000259" key="8">
    <source>
        <dbReference type="Pfam" id="PF00534"/>
    </source>
</evidence>
<sequence length="455" mass="47917">MGHTRPPTGAPVTLEHSPRVAMLSVHTSPLDQPGTGDAGGMNVYVLELSRALAARGARVEIFTRATSSDQAETVLLPGADALGYPLVGDAARTVLLADEVGPGVTPPILVHHVPAGPFEQLDKNDLPGVLCGMAAGVLRWEAARTPGWYDVVHSHYWLSGQVGQIAADRWEVPLVHTAHTLARVKNASLAPGDTPEPTARVVGEEQLAAEADALVASTPVEAEELVELYGADPDRVHVVEPGVDLDRFVPGDQASARRALGLPADRQIVLFAGRVQALKAPDVLVSALGVLRETGRPVPLLVILGGPSGRSSAVRELQALAAMTGVADDVVVHPPADRDTLARWYHAADVVAMPSRSESFGLVAAEAQASGVPVIAACVGGLRTIVDHDVSGRLVRGHDPAVWADVISDVLRSTEDRARYAVGARRVAERFGWDTTADQMLKVYAVAGEVRASRV</sequence>
<dbReference type="Pfam" id="PF13579">
    <property type="entry name" value="Glyco_trans_4_4"/>
    <property type="match status" value="1"/>
</dbReference>
<feature type="binding site" evidence="7">
    <location>
        <position position="123"/>
    </location>
    <ligand>
        <name>1D-myo-inositol 3-phosphate</name>
        <dbReference type="ChEBI" id="CHEBI:58401"/>
    </ligand>
</feature>
<comment type="caution">
    <text evidence="10">The sequence shown here is derived from an EMBL/GenBank/DDBJ whole genome shotgun (WGS) entry which is preliminary data.</text>
</comment>
<feature type="binding site" evidence="7">
    <location>
        <begin position="32"/>
        <end position="33"/>
    </location>
    <ligand>
        <name>UDP-N-acetyl-alpha-D-glucosamine</name>
        <dbReference type="ChEBI" id="CHEBI:57705"/>
    </ligand>
</feature>
<evidence type="ECO:0000313" key="11">
    <source>
        <dbReference type="Proteomes" id="UP000565724"/>
    </source>
</evidence>
<feature type="binding site" evidence="7">
    <location>
        <position position="358"/>
    </location>
    <ligand>
        <name>UDP-N-acetyl-alpha-D-glucosamine</name>
        <dbReference type="ChEBI" id="CHEBI:57705"/>
    </ligand>
</feature>
<dbReference type="InterPro" id="IPR050194">
    <property type="entry name" value="Glycosyltransferase_grp1"/>
</dbReference>
<evidence type="ECO:0000256" key="3">
    <source>
        <dbReference type="ARBA" id="ARBA00022679"/>
    </source>
</evidence>
<name>A0A7Y6DZB2_9CELL</name>
<feature type="binding site" evidence="7">
    <location>
        <position position="180"/>
    </location>
    <ligand>
        <name>1D-myo-inositol 3-phosphate</name>
        <dbReference type="ChEBI" id="CHEBI:58401"/>
    </ligand>
</feature>
<gene>
    <name evidence="7" type="primary">mshA</name>
    <name evidence="10" type="ORF">HP550_16550</name>
</gene>
<dbReference type="GO" id="GO:0010125">
    <property type="term" value="P:mycothiol biosynthetic process"/>
    <property type="evidence" value="ECO:0007669"/>
    <property type="project" value="UniProtKB-UniRule"/>
</dbReference>
<keyword evidence="5 7" id="KW-0460">Magnesium</keyword>
<comment type="function">
    <text evidence="7">Catalyzes the transfer of a N-acetyl-glucosamine moiety to 1D-myo-inositol 3-phosphate to produce 1D-myo-inositol 2-acetamido-2-deoxy-glucopyranoside 3-phosphate in the mycothiol biosynthesis pathway.</text>
</comment>
<keyword evidence="4 7" id="KW-0479">Metal-binding</keyword>
<organism evidence="10 11">
    <name type="scientific">Cellulomonas humilata</name>
    <dbReference type="NCBI Taxonomy" id="144055"/>
    <lineage>
        <taxon>Bacteria</taxon>
        <taxon>Bacillati</taxon>
        <taxon>Actinomycetota</taxon>
        <taxon>Actinomycetes</taxon>
        <taxon>Micrococcales</taxon>
        <taxon>Cellulomonadaceae</taxon>
        <taxon>Cellulomonas</taxon>
    </lineage>
</organism>
<keyword evidence="11" id="KW-1185">Reference proteome</keyword>
<feature type="binding site" evidence="7">
    <location>
        <begin position="37"/>
        <end position="42"/>
    </location>
    <ligand>
        <name>1D-myo-inositol 3-phosphate</name>
        <dbReference type="ChEBI" id="CHEBI:58401"/>
    </ligand>
</feature>
<evidence type="ECO:0000259" key="9">
    <source>
        <dbReference type="Pfam" id="PF13579"/>
    </source>
</evidence>
<comment type="caution">
    <text evidence="7">Lacks conserved residue(s) required for the propagation of feature annotation.</text>
</comment>
<evidence type="ECO:0000256" key="7">
    <source>
        <dbReference type="HAMAP-Rule" id="MF_01695"/>
    </source>
</evidence>
<feature type="binding site" evidence="7">
    <location>
        <position position="26"/>
    </location>
    <ligand>
        <name>1D-myo-inositol 3-phosphate</name>
        <dbReference type="ChEBI" id="CHEBI:58401"/>
    </ligand>
</feature>
<dbReference type="PANTHER" id="PTHR45947">
    <property type="entry name" value="SULFOQUINOVOSYL TRANSFERASE SQD2"/>
    <property type="match status" value="1"/>
</dbReference>
<feature type="binding site" evidence="7">
    <location>
        <position position="274"/>
    </location>
    <ligand>
        <name>UDP-N-acetyl-alpha-D-glucosamine</name>
        <dbReference type="ChEBI" id="CHEBI:57705"/>
    </ligand>
</feature>
<feature type="binding site" evidence="7">
    <location>
        <position position="366"/>
    </location>
    <ligand>
        <name>UDP-N-acetyl-alpha-D-glucosamine</name>
        <dbReference type="ChEBI" id="CHEBI:57705"/>
    </ligand>
</feature>
<evidence type="ECO:0000256" key="1">
    <source>
        <dbReference type="ARBA" id="ARBA00008449"/>
    </source>
</evidence>
<feature type="binding site" evidence="7">
    <location>
        <position position="40"/>
    </location>
    <ligand>
        <name>UDP-N-acetyl-alpha-D-glucosamine</name>
        <dbReference type="ChEBI" id="CHEBI:57705"/>
    </ligand>
</feature>
<dbReference type="EC" id="2.4.1.250" evidence="7"/>
<dbReference type="InterPro" id="IPR001296">
    <property type="entry name" value="Glyco_trans_1"/>
</dbReference>
<dbReference type="InterPro" id="IPR028098">
    <property type="entry name" value="Glyco_trans_4-like_N"/>
</dbReference>
<accession>A0A7Y6DZB2</accession>
<keyword evidence="2 7" id="KW-0328">Glycosyltransferase</keyword>
<dbReference type="GO" id="GO:0008375">
    <property type="term" value="F:acetylglucosaminyltransferase activity"/>
    <property type="evidence" value="ECO:0007669"/>
    <property type="project" value="UniProtKB-UniRule"/>
</dbReference>
<proteinExistence type="inferred from homology"/>
<feature type="binding site" evidence="7">
    <location>
        <position position="200"/>
    </location>
    <ligand>
        <name>1D-myo-inositol 3-phosphate</name>
        <dbReference type="ChEBI" id="CHEBI:58401"/>
    </ligand>
</feature>
<evidence type="ECO:0000256" key="4">
    <source>
        <dbReference type="ARBA" id="ARBA00022723"/>
    </source>
</evidence>
<dbReference type="AlphaFoldDB" id="A0A7Y6DZB2"/>
<feature type="binding site" evidence="7">
    <location>
        <position position="156"/>
    </location>
    <ligand>
        <name>1D-myo-inositol 3-phosphate</name>
        <dbReference type="ChEBI" id="CHEBI:58401"/>
    </ligand>
</feature>
<comment type="catalytic activity">
    <reaction evidence="6 7">
        <text>1D-myo-inositol 3-phosphate + UDP-N-acetyl-alpha-D-glucosamine = 1D-myo-inositol 2-acetamido-2-deoxy-alpha-D-glucopyranoside 3-phosphate + UDP + H(+)</text>
        <dbReference type="Rhea" id="RHEA:26188"/>
        <dbReference type="ChEBI" id="CHEBI:15378"/>
        <dbReference type="ChEBI" id="CHEBI:57705"/>
        <dbReference type="ChEBI" id="CHEBI:58223"/>
        <dbReference type="ChEBI" id="CHEBI:58401"/>
        <dbReference type="ChEBI" id="CHEBI:58892"/>
        <dbReference type="EC" id="2.4.1.250"/>
    </reaction>
</comment>
<keyword evidence="3 7" id="KW-0808">Transferase</keyword>
<evidence type="ECO:0000256" key="5">
    <source>
        <dbReference type="ARBA" id="ARBA00022842"/>
    </source>
</evidence>
<evidence type="ECO:0000256" key="2">
    <source>
        <dbReference type="ARBA" id="ARBA00022676"/>
    </source>
</evidence>
<dbReference type="HAMAP" id="MF_01695">
    <property type="entry name" value="MshA"/>
    <property type="match status" value="1"/>
</dbReference>
<dbReference type="RefSeq" id="WP_175348786.1">
    <property type="nucleotide sequence ID" value="NZ_JABMCI010000069.1"/>
</dbReference>
<feature type="binding site" evidence="7">
    <location>
        <position position="346"/>
    </location>
    <ligand>
        <name>Mg(2+)</name>
        <dbReference type="ChEBI" id="CHEBI:18420"/>
    </ligand>
</feature>
<comment type="similarity">
    <text evidence="1 7">Belongs to the glycosyltransferase group 1 family. MshA subfamily.</text>
</comment>
<feature type="binding site" evidence="7">
    <location>
        <position position="345"/>
    </location>
    <ligand>
        <name>Mg(2+)</name>
        <dbReference type="ChEBI" id="CHEBI:18420"/>
    </ligand>
</feature>
<dbReference type="Gene3D" id="3.40.50.2000">
    <property type="entry name" value="Glycogen Phosphorylase B"/>
    <property type="match status" value="2"/>
</dbReference>
<feature type="domain" description="Glycosyl transferase family 1" evidence="8">
    <location>
        <begin position="254"/>
        <end position="425"/>
    </location>
</feature>
<evidence type="ECO:0000256" key="6">
    <source>
        <dbReference type="ARBA" id="ARBA00048131"/>
    </source>
</evidence>
<feature type="domain" description="Glycosyltransferase subfamily 4-like N-terminal" evidence="9">
    <location>
        <begin position="39"/>
        <end position="242"/>
    </location>
</feature>
<reference evidence="10 11" key="1">
    <citation type="submission" date="2020-05" db="EMBL/GenBank/DDBJ databases">
        <title>Genome Sequencing of Type Strains.</title>
        <authorList>
            <person name="Lemaire J.F."/>
            <person name="Inderbitzin P."/>
            <person name="Gregorio O.A."/>
            <person name="Collins S.B."/>
            <person name="Wespe N."/>
            <person name="Knight-Connoni V."/>
        </authorList>
    </citation>
    <scope>NUCLEOTIDE SEQUENCE [LARGE SCALE GENOMIC DNA]</scope>
    <source>
        <strain evidence="10 11">ATCC 25174</strain>
    </source>
</reference>
<dbReference type="PANTHER" id="PTHR45947:SF3">
    <property type="entry name" value="SULFOQUINOVOSYL TRANSFERASE SQD2"/>
    <property type="match status" value="1"/>
</dbReference>
<dbReference type="EMBL" id="JABMCI010000069">
    <property type="protein sequence ID" value="NUU18864.1"/>
    <property type="molecule type" value="Genomic_DNA"/>
</dbReference>
<dbReference type="GO" id="GO:0000287">
    <property type="term" value="F:magnesium ion binding"/>
    <property type="evidence" value="ECO:0007669"/>
    <property type="project" value="UniProtKB-UniRule"/>
</dbReference>
<dbReference type="GO" id="GO:0102710">
    <property type="term" value="F:D-inositol-3-phosphate glycosyltransferase activity"/>
    <property type="evidence" value="ECO:0007669"/>
    <property type="project" value="UniProtKB-EC"/>
</dbReference>
<dbReference type="Pfam" id="PF00534">
    <property type="entry name" value="Glycos_transf_1"/>
    <property type="match status" value="1"/>
</dbReference>
<comment type="subunit">
    <text evidence="7">Homodimer.</text>
</comment>
<protein>
    <recommendedName>
        <fullName evidence="7">D-inositol-3-phosphate glycosyltransferase</fullName>
        <ecNumber evidence="7">2.4.1.250</ecNumber>
    </recommendedName>
    <alternativeName>
        <fullName evidence="7">N-acetylglucosamine-inositol-phosphate N-acetylglucosaminyltransferase</fullName>
        <shortName evidence="7">GlcNAc-Ins-P N-acetylglucosaminyltransferase</shortName>
    </alternativeName>
</protein>
<evidence type="ECO:0000313" key="10">
    <source>
        <dbReference type="EMBL" id="NUU18864.1"/>
    </source>
</evidence>